<organism evidence="10 11">
    <name type="scientific">Bos indicus</name>
    <name type="common">Zebu</name>
    <dbReference type="NCBI Taxonomy" id="9915"/>
    <lineage>
        <taxon>Eukaryota</taxon>
        <taxon>Metazoa</taxon>
        <taxon>Chordata</taxon>
        <taxon>Craniata</taxon>
        <taxon>Vertebrata</taxon>
        <taxon>Euteleostomi</taxon>
        <taxon>Mammalia</taxon>
        <taxon>Eutheria</taxon>
        <taxon>Laurasiatheria</taxon>
        <taxon>Artiodactyla</taxon>
        <taxon>Ruminantia</taxon>
        <taxon>Pecora</taxon>
        <taxon>Bovidae</taxon>
        <taxon>Bovinae</taxon>
        <taxon>Bos</taxon>
    </lineage>
</organism>
<evidence type="ECO:0000313" key="11">
    <source>
        <dbReference type="RefSeq" id="XP_070632022.1"/>
    </source>
</evidence>
<name>A0ABM4R8Z8_BOSIN</name>
<feature type="transmembrane region" description="Helical" evidence="8">
    <location>
        <begin position="191"/>
        <end position="214"/>
    </location>
</feature>
<evidence type="ECO:0000256" key="7">
    <source>
        <dbReference type="PROSITE-ProRule" id="PRU00581"/>
    </source>
</evidence>
<dbReference type="GeneID" id="139178314"/>
<comment type="similarity">
    <text evidence="6">Belongs to the MAL family.</text>
</comment>
<reference evidence="11" key="1">
    <citation type="submission" date="2025-08" db="UniProtKB">
        <authorList>
            <consortium name="RefSeq"/>
        </authorList>
    </citation>
    <scope>IDENTIFICATION</scope>
    <source>
        <tissue evidence="11">Blood</tissue>
    </source>
</reference>
<feature type="transmembrane region" description="Helical" evidence="8">
    <location>
        <begin position="123"/>
        <end position="143"/>
    </location>
</feature>
<keyword evidence="3" id="KW-0677">Repeat</keyword>
<evidence type="ECO:0000256" key="5">
    <source>
        <dbReference type="ARBA" id="ARBA00023136"/>
    </source>
</evidence>
<dbReference type="PROSITE" id="PS51225">
    <property type="entry name" value="MARVEL"/>
    <property type="match status" value="1"/>
</dbReference>
<evidence type="ECO:0000256" key="4">
    <source>
        <dbReference type="ARBA" id="ARBA00022989"/>
    </source>
</evidence>
<evidence type="ECO:0000256" key="6">
    <source>
        <dbReference type="ARBA" id="ARBA00034721"/>
    </source>
</evidence>
<keyword evidence="4 8" id="KW-1133">Transmembrane helix</keyword>
<dbReference type="InterPro" id="IPR008253">
    <property type="entry name" value="Marvel"/>
</dbReference>
<keyword evidence="10" id="KW-1185">Reference proteome</keyword>
<dbReference type="PANTHER" id="PTHR17068">
    <property type="entry name" value="MYELOID-ASSOCIATED DIFFERENTIATION MARKER MYADM FAMILY MEMBER"/>
    <property type="match status" value="1"/>
</dbReference>
<accession>A0ABM4R8Z8</accession>
<keyword evidence="5 7" id="KW-0472">Membrane</keyword>
<feature type="transmembrane region" description="Helical" evidence="8">
    <location>
        <begin position="89"/>
        <end position="111"/>
    </location>
</feature>
<feature type="transmembrane region" description="Helical" evidence="8">
    <location>
        <begin position="53"/>
        <end position="77"/>
    </location>
</feature>
<feature type="transmembrane region" description="Helical" evidence="8">
    <location>
        <begin position="158"/>
        <end position="179"/>
    </location>
</feature>
<evidence type="ECO:0000259" key="9">
    <source>
        <dbReference type="PROSITE" id="PS51225"/>
    </source>
</evidence>
<keyword evidence="2 7" id="KW-0812">Transmembrane</keyword>
<evidence type="ECO:0000256" key="3">
    <source>
        <dbReference type="ARBA" id="ARBA00022737"/>
    </source>
</evidence>
<dbReference type="PANTHER" id="PTHR17068:SF3">
    <property type="entry name" value="MYELOID-ASSOCIATED DIFFERENTIATION MARKER"/>
    <property type="match status" value="1"/>
</dbReference>
<gene>
    <name evidence="11" type="primary">LOC139178314</name>
</gene>
<feature type="domain" description="MARVEL" evidence="9">
    <location>
        <begin position="120"/>
        <end position="245"/>
    </location>
</feature>
<evidence type="ECO:0000313" key="10">
    <source>
        <dbReference type="Proteomes" id="UP001652663"/>
    </source>
</evidence>
<dbReference type="Proteomes" id="UP001652663">
    <property type="component" value="Chromosome 21"/>
</dbReference>
<evidence type="ECO:0000256" key="1">
    <source>
        <dbReference type="ARBA" id="ARBA00004141"/>
    </source>
</evidence>
<dbReference type="RefSeq" id="XP_070632022.1">
    <property type="nucleotide sequence ID" value="XM_070775921.1"/>
</dbReference>
<evidence type="ECO:0000256" key="8">
    <source>
        <dbReference type="SAM" id="Phobius"/>
    </source>
</evidence>
<sequence length="245" mass="27681">MPTRATSPEKDESGKVYCLLHLPQLCSTCMAFSLLADMGIWRGVIGDWSMSIWCIYFAVTLIFSTVEFCDLPSWFPFYRYNFPVSHACYATLVCLLASIIYSVAYVQFLPYGPYRDQAITTTAFSRVASVLETFVAGVIFAFISSPSLDLHPIVQHMALVWCVAVYSMCFILGAVVLLLKVSEREYRLHIPYPIFQLVLTLFSILLCISTVILWPLHQFNEEFGGQSQRSSVVSCSDELAYDMCL</sequence>
<comment type="subcellular location">
    <subcellularLocation>
        <location evidence="1">Membrane</location>
        <topology evidence="1">Multi-pass membrane protein</topology>
    </subcellularLocation>
</comment>
<dbReference type="InterPro" id="IPR047123">
    <property type="entry name" value="MYADM-like"/>
</dbReference>
<protein>
    <submittedName>
        <fullName evidence="11">Myeloid-associated differentiation marker-like</fullName>
    </submittedName>
</protein>
<evidence type="ECO:0000256" key="2">
    <source>
        <dbReference type="ARBA" id="ARBA00022692"/>
    </source>
</evidence>
<proteinExistence type="inferred from homology"/>